<dbReference type="PANTHER" id="PTHR22625">
    <property type="entry name" value="PLEXIN"/>
    <property type="match status" value="1"/>
</dbReference>
<dbReference type="Pfam" id="PF08337">
    <property type="entry name" value="Plexin_cytopl"/>
    <property type="match status" value="1"/>
</dbReference>
<dbReference type="Gene3D" id="1.10.506.10">
    <property type="entry name" value="GTPase Activation - p120gap, domain 1"/>
    <property type="match status" value="1"/>
</dbReference>
<evidence type="ECO:0000313" key="3">
    <source>
        <dbReference type="Proteomes" id="UP001176940"/>
    </source>
</evidence>
<sequence length="93" mass="10971">MGSEKHRYRYYKGIRQMIQVSDQDMNTHLAEISREHTESLNTLVALHQLYQYTKKYYDEIINALEEDPSAQRMQLAIRLQQIAAALENKVTDL</sequence>
<name>A0ABN9LT04_9NEOB</name>
<organism evidence="2 3">
    <name type="scientific">Ranitomeya imitator</name>
    <name type="common">mimic poison frog</name>
    <dbReference type="NCBI Taxonomy" id="111125"/>
    <lineage>
        <taxon>Eukaryota</taxon>
        <taxon>Metazoa</taxon>
        <taxon>Chordata</taxon>
        <taxon>Craniata</taxon>
        <taxon>Vertebrata</taxon>
        <taxon>Euteleostomi</taxon>
        <taxon>Amphibia</taxon>
        <taxon>Batrachia</taxon>
        <taxon>Anura</taxon>
        <taxon>Neobatrachia</taxon>
        <taxon>Hyloidea</taxon>
        <taxon>Dendrobatidae</taxon>
        <taxon>Dendrobatinae</taxon>
        <taxon>Ranitomeya</taxon>
    </lineage>
</organism>
<reference evidence="2" key="1">
    <citation type="submission" date="2023-07" db="EMBL/GenBank/DDBJ databases">
        <authorList>
            <person name="Stuckert A."/>
        </authorList>
    </citation>
    <scope>NUCLEOTIDE SEQUENCE</scope>
</reference>
<dbReference type="EMBL" id="CAUEEQ010027389">
    <property type="protein sequence ID" value="CAJ0947846.1"/>
    <property type="molecule type" value="Genomic_DNA"/>
</dbReference>
<evidence type="ECO:0000259" key="1">
    <source>
        <dbReference type="Pfam" id="PF08337"/>
    </source>
</evidence>
<keyword evidence="3" id="KW-1185">Reference proteome</keyword>
<dbReference type="InterPro" id="IPR013548">
    <property type="entry name" value="Plexin_cytoplasmic_RasGAP_dom"/>
</dbReference>
<proteinExistence type="predicted"/>
<dbReference type="Proteomes" id="UP001176940">
    <property type="component" value="Unassembled WGS sequence"/>
</dbReference>
<gene>
    <name evidence="2" type="ORF">RIMI_LOCUS11858928</name>
</gene>
<evidence type="ECO:0000313" key="2">
    <source>
        <dbReference type="EMBL" id="CAJ0947846.1"/>
    </source>
</evidence>
<dbReference type="InterPro" id="IPR008936">
    <property type="entry name" value="Rho_GTPase_activation_prot"/>
</dbReference>
<dbReference type="PANTHER" id="PTHR22625:SF9">
    <property type="entry name" value="PLEXIN-B2"/>
    <property type="match status" value="1"/>
</dbReference>
<feature type="domain" description="Plexin cytoplasmic RasGAP" evidence="1">
    <location>
        <begin position="9"/>
        <end position="60"/>
    </location>
</feature>
<dbReference type="InterPro" id="IPR031148">
    <property type="entry name" value="Plexin"/>
</dbReference>
<accession>A0ABN9LT04</accession>
<comment type="caution">
    <text evidence="2">The sequence shown here is derived from an EMBL/GenBank/DDBJ whole genome shotgun (WGS) entry which is preliminary data.</text>
</comment>
<protein>
    <recommendedName>
        <fullName evidence="1">Plexin cytoplasmic RasGAP domain-containing protein</fullName>
    </recommendedName>
</protein>